<dbReference type="EMBL" id="UOFU01000251">
    <property type="protein sequence ID" value="VAX02149.1"/>
    <property type="molecule type" value="Genomic_DNA"/>
</dbReference>
<accession>A0A3B1A8T1</accession>
<proteinExistence type="predicted"/>
<reference evidence="1" key="1">
    <citation type="submission" date="2018-06" db="EMBL/GenBank/DDBJ databases">
        <authorList>
            <person name="Zhirakovskaya E."/>
        </authorList>
    </citation>
    <scope>NUCLEOTIDE SEQUENCE</scope>
</reference>
<evidence type="ECO:0008006" key="2">
    <source>
        <dbReference type="Google" id="ProtNLM"/>
    </source>
</evidence>
<dbReference type="SUPFAM" id="SSF82171">
    <property type="entry name" value="DPP6 N-terminal domain-like"/>
    <property type="match status" value="1"/>
</dbReference>
<organism evidence="1">
    <name type="scientific">hydrothermal vent metagenome</name>
    <dbReference type="NCBI Taxonomy" id="652676"/>
    <lineage>
        <taxon>unclassified sequences</taxon>
        <taxon>metagenomes</taxon>
        <taxon>ecological metagenomes</taxon>
    </lineage>
</organism>
<dbReference type="InterPro" id="IPR011042">
    <property type="entry name" value="6-blade_b-propeller_TolB-like"/>
</dbReference>
<evidence type="ECO:0000313" key="1">
    <source>
        <dbReference type="EMBL" id="VAX02149.1"/>
    </source>
</evidence>
<dbReference type="PROSITE" id="PS51257">
    <property type="entry name" value="PROKAR_LIPOPROTEIN"/>
    <property type="match status" value="1"/>
</dbReference>
<dbReference type="Gene3D" id="2.120.10.30">
    <property type="entry name" value="TolB, C-terminal domain"/>
    <property type="match status" value="2"/>
</dbReference>
<feature type="non-terminal residue" evidence="1">
    <location>
        <position position="382"/>
    </location>
</feature>
<dbReference type="AlphaFoldDB" id="A0A3B1A8T1"/>
<gene>
    <name evidence="1" type="ORF">MNBD_GAMMA20-729</name>
</gene>
<protein>
    <recommendedName>
        <fullName evidence="2">TolB protein, periplasmic protein involved in the tonb-independent uptake of group A colicins</fullName>
    </recommendedName>
</protein>
<sequence length="382" mass="42194">MSQTTRRLIQGMAMTGVLVLTACEETPPEQLVEDFGIAYIKRPIVTEIDQDTNEVVLAETDISEVLGFTEGGDIWYRDRASPSASERNITFCLTQGLGDVRDLETSYDGSKIIFSLHLPIPDSDEEEEPTWDIYEYDTTTSDCPQRIIRSNISADEGEDLAPHYLPDGRIVFTSTRQKGSGIVLSNEGKSRFRALDESLNEQAPLLHVMSASGTDIQQISFNQSHDLDPTVLSTGEILFTRWDHMGNRDAMNLYSVRPDGTELKVVYGVHDDSADDVQFLSPRQLEDGRVLAMLKSSAGSAGRGSGAPALIDIANYVDNTQPVWPQQGILSGPAQTSVVDLDVRTDGSISPNGRFRSLYPLWDGTNRALVSWSQCRRVVVED</sequence>
<name>A0A3B1A8T1_9ZZZZ</name>